<feature type="non-terminal residue" evidence="2">
    <location>
        <position position="1"/>
    </location>
</feature>
<protein>
    <submittedName>
        <fullName evidence="2">23409_t:CDS:1</fullName>
    </submittedName>
</protein>
<feature type="region of interest" description="Disordered" evidence="1">
    <location>
        <begin position="1"/>
        <end position="28"/>
    </location>
</feature>
<organism evidence="2 3">
    <name type="scientific">Gigaspora margarita</name>
    <dbReference type="NCBI Taxonomy" id="4874"/>
    <lineage>
        <taxon>Eukaryota</taxon>
        <taxon>Fungi</taxon>
        <taxon>Fungi incertae sedis</taxon>
        <taxon>Mucoromycota</taxon>
        <taxon>Glomeromycotina</taxon>
        <taxon>Glomeromycetes</taxon>
        <taxon>Diversisporales</taxon>
        <taxon>Gigasporaceae</taxon>
        <taxon>Gigaspora</taxon>
    </lineage>
</organism>
<name>A0ABN7V9N9_GIGMA</name>
<evidence type="ECO:0000313" key="3">
    <source>
        <dbReference type="Proteomes" id="UP000789901"/>
    </source>
</evidence>
<dbReference type="Proteomes" id="UP000789901">
    <property type="component" value="Unassembled WGS sequence"/>
</dbReference>
<keyword evidence="3" id="KW-1185">Reference proteome</keyword>
<sequence length="69" mass="8134">FRAARNRTKSAEKMPSKKSKSQKKKLEIDIENVNKKNYEEYKTNLGKESKRKLLKNSKKENIQGDILDH</sequence>
<evidence type="ECO:0000256" key="1">
    <source>
        <dbReference type="SAM" id="MobiDB-lite"/>
    </source>
</evidence>
<reference evidence="2 3" key="1">
    <citation type="submission" date="2021-06" db="EMBL/GenBank/DDBJ databases">
        <authorList>
            <person name="Kallberg Y."/>
            <person name="Tangrot J."/>
            <person name="Rosling A."/>
        </authorList>
    </citation>
    <scope>NUCLEOTIDE SEQUENCE [LARGE SCALE GENOMIC DNA]</scope>
    <source>
        <strain evidence="2 3">120-4 pot B 10/14</strain>
    </source>
</reference>
<accession>A0ABN7V9N9</accession>
<proteinExistence type="predicted"/>
<gene>
    <name evidence="2" type="ORF">GMARGA_LOCUS16087</name>
</gene>
<evidence type="ECO:0000313" key="2">
    <source>
        <dbReference type="EMBL" id="CAG8748117.1"/>
    </source>
</evidence>
<comment type="caution">
    <text evidence="2">The sequence shown here is derived from an EMBL/GenBank/DDBJ whole genome shotgun (WGS) entry which is preliminary data.</text>
</comment>
<dbReference type="EMBL" id="CAJVQB010011492">
    <property type="protein sequence ID" value="CAG8748117.1"/>
    <property type="molecule type" value="Genomic_DNA"/>
</dbReference>